<organism evidence="1 2">
    <name type="scientific">Paenibacillus allorhizosphaerae</name>
    <dbReference type="NCBI Taxonomy" id="2849866"/>
    <lineage>
        <taxon>Bacteria</taxon>
        <taxon>Bacillati</taxon>
        <taxon>Bacillota</taxon>
        <taxon>Bacilli</taxon>
        <taxon>Bacillales</taxon>
        <taxon>Paenibacillaceae</taxon>
        <taxon>Paenibacillus</taxon>
    </lineage>
</organism>
<protein>
    <recommendedName>
        <fullName evidence="3">DUF2935 domain-containing protein</fullName>
    </recommendedName>
</protein>
<name>A0ABN7TPZ4_9BACL</name>
<dbReference type="EMBL" id="CAJVCE010000015">
    <property type="protein sequence ID" value="CAG7650539.1"/>
    <property type="molecule type" value="Genomic_DNA"/>
</dbReference>
<gene>
    <name evidence="1" type="ORF">PAECIP111802_04746</name>
</gene>
<evidence type="ECO:0008006" key="3">
    <source>
        <dbReference type="Google" id="ProtNLM"/>
    </source>
</evidence>
<dbReference type="RefSeq" id="WP_230415300.1">
    <property type="nucleotide sequence ID" value="NZ_CAJVCE010000015.1"/>
</dbReference>
<accession>A0ABN7TPZ4</accession>
<evidence type="ECO:0000313" key="2">
    <source>
        <dbReference type="Proteomes" id="UP000730618"/>
    </source>
</evidence>
<evidence type="ECO:0000313" key="1">
    <source>
        <dbReference type="EMBL" id="CAG7650539.1"/>
    </source>
</evidence>
<dbReference type="InterPro" id="IPR021328">
    <property type="entry name" value="CotB-like"/>
</dbReference>
<comment type="caution">
    <text evidence="1">The sequence shown here is derived from an EMBL/GenBank/DDBJ whole genome shotgun (WGS) entry which is preliminary data.</text>
</comment>
<proteinExistence type="predicted"/>
<dbReference type="Proteomes" id="UP000730618">
    <property type="component" value="Unassembled WGS sequence"/>
</dbReference>
<reference evidence="1 2" key="1">
    <citation type="submission" date="2021-06" db="EMBL/GenBank/DDBJ databases">
        <authorList>
            <person name="Criscuolo A."/>
        </authorList>
    </citation>
    <scope>NUCLEOTIDE SEQUENCE [LARGE SCALE GENOMIC DNA]</scope>
    <source>
        <strain evidence="2">CIP 111802</strain>
    </source>
</reference>
<sequence>MTYHPDFVQSALFEHRFWLQILGDHSRFIKDGLSPEEREEIARAGSFVQAFDQLLMRVREEEQVEKVSELTRDAASWTQQLRAFKLYLLHRHLTGKIRLHLSPSFLSHMVNELEEYMRVLGSLLSGQPAPVYEDIHHHLLWLQDAFGHAASIAGELDMAESRLMKTARTFDREFREFYVKAVELAGYMRANIRKFPALSRFNKEVELEMALFQQFLRELEELRLTREALGTLTPLMADHMAREECYYLTKLSQVTELNSPNCDPTKPRTE</sequence>
<keyword evidence="2" id="KW-1185">Reference proteome</keyword>
<dbReference type="Pfam" id="PF11155">
    <property type="entry name" value="DUF2935"/>
    <property type="match status" value="2"/>
</dbReference>